<organism evidence="2 3">
    <name type="scientific">Aquiflexum balticum DSM 16537</name>
    <dbReference type="NCBI Taxonomy" id="758820"/>
    <lineage>
        <taxon>Bacteria</taxon>
        <taxon>Pseudomonadati</taxon>
        <taxon>Bacteroidota</taxon>
        <taxon>Cytophagia</taxon>
        <taxon>Cytophagales</taxon>
        <taxon>Cyclobacteriaceae</taxon>
        <taxon>Aquiflexum</taxon>
    </lineage>
</organism>
<feature type="domain" description="Xylose isomerase-like TIM barrel" evidence="1">
    <location>
        <begin position="79"/>
        <end position="276"/>
    </location>
</feature>
<dbReference type="RefSeq" id="WP_084120748.1">
    <property type="nucleotide sequence ID" value="NZ_LT838813.1"/>
</dbReference>
<protein>
    <submittedName>
        <fullName evidence="2">Inosose dehydratase</fullName>
    </submittedName>
</protein>
<keyword evidence="3" id="KW-1185">Reference proteome</keyword>
<dbReference type="InterPro" id="IPR036237">
    <property type="entry name" value="Xyl_isomerase-like_sf"/>
</dbReference>
<evidence type="ECO:0000313" key="3">
    <source>
        <dbReference type="Proteomes" id="UP000192333"/>
    </source>
</evidence>
<dbReference type="Proteomes" id="UP000192333">
    <property type="component" value="Chromosome I"/>
</dbReference>
<dbReference type="InterPro" id="IPR050312">
    <property type="entry name" value="IolE/XylAMocC-like"/>
</dbReference>
<dbReference type="STRING" id="758820.SAMN00777080_2506"/>
<sequence length="304" mass="35101">MDRRHFMGILPMATIAVSSFKFNEFKESGLPVSANEYNWVTFYRRAGKNWGDNWDSCFSEFSKTKIPGFEPSLRDVRHLEELIPYLKKYKIELPSVYIGSQMHEEELARQSTDNILEIARKAKSLGTKIIVTNPNPIQWGGGPLKNDEQLFCQSTHLEQLGEAISGLGMKLAYHTHDVELLAGAREFHHVLQNTSPQNLHFCMDVHWMYRGSGNSQWAVFDTLKMYADRIVSFHLRQSKDGFWTETFQANGDIDYPRFVREIDKLGIKAHLVIEQCLEEKTTVQLDAVQAHQINYAEIKKLFKI</sequence>
<evidence type="ECO:0000259" key="1">
    <source>
        <dbReference type="Pfam" id="PF01261"/>
    </source>
</evidence>
<evidence type="ECO:0000313" key="2">
    <source>
        <dbReference type="EMBL" id="SMD43893.1"/>
    </source>
</evidence>
<reference evidence="3" key="1">
    <citation type="submission" date="2017-04" db="EMBL/GenBank/DDBJ databases">
        <authorList>
            <person name="Varghese N."/>
            <person name="Submissions S."/>
        </authorList>
    </citation>
    <scope>NUCLEOTIDE SEQUENCE [LARGE SCALE GENOMIC DNA]</scope>
    <source>
        <strain evidence="3">DSM 16537</strain>
    </source>
</reference>
<name>A0A1W2H4P8_9BACT</name>
<dbReference type="PANTHER" id="PTHR12110">
    <property type="entry name" value="HYDROXYPYRUVATE ISOMERASE"/>
    <property type="match status" value="1"/>
</dbReference>
<dbReference type="SUPFAM" id="SSF51658">
    <property type="entry name" value="Xylose isomerase-like"/>
    <property type="match status" value="1"/>
</dbReference>
<dbReference type="Gene3D" id="3.20.20.150">
    <property type="entry name" value="Divalent-metal-dependent TIM barrel enzymes"/>
    <property type="match status" value="1"/>
</dbReference>
<dbReference type="AlphaFoldDB" id="A0A1W2H4P8"/>
<dbReference type="EMBL" id="LT838813">
    <property type="protein sequence ID" value="SMD43893.1"/>
    <property type="molecule type" value="Genomic_DNA"/>
</dbReference>
<dbReference type="OrthoDB" id="9798407at2"/>
<dbReference type="InterPro" id="IPR013022">
    <property type="entry name" value="Xyl_isomerase-like_TIM-brl"/>
</dbReference>
<proteinExistence type="predicted"/>
<accession>A0A1W2H4P8</accession>
<dbReference type="PANTHER" id="PTHR12110:SF41">
    <property type="entry name" value="INOSOSE DEHYDRATASE"/>
    <property type="match status" value="1"/>
</dbReference>
<dbReference type="Pfam" id="PF01261">
    <property type="entry name" value="AP_endonuc_2"/>
    <property type="match status" value="1"/>
</dbReference>
<gene>
    <name evidence="2" type="ORF">SAMN00777080_2506</name>
</gene>